<keyword evidence="2" id="KW-1185">Reference proteome</keyword>
<evidence type="ECO:0000313" key="3">
    <source>
        <dbReference type="WBParaSite" id="L893_g18137.t1"/>
    </source>
</evidence>
<reference evidence="3" key="1">
    <citation type="submission" date="2016-11" db="UniProtKB">
        <authorList>
            <consortium name="WormBaseParasite"/>
        </authorList>
    </citation>
    <scope>IDENTIFICATION</scope>
</reference>
<name>A0A1I7YN95_9BILA</name>
<evidence type="ECO:0000256" key="1">
    <source>
        <dbReference type="SAM" id="MobiDB-lite"/>
    </source>
</evidence>
<dbReference type="AlphaFoldDB" id="A0A1I7YN95"/>
<feature type="compositionally biased region" description="Low complexity" evidence="1">
    <location>
        <begin position="68"/>
        <end position="80"/>
    </location>
</feature>
<evidence type="ECO:0000313" key="2">
    <source>
        <dbReference type="Proteomes" id="UP000095287"/>
    </source>
</evidence>
<protein>
    <submittedName>
        <fullName evidence="3">Ovule protein</fullName>
    </submittedName>
</protein>
<organism evidence="2 3">
    <name type="scientific">Steinernema glaseri</name>
    <dbReference type="NCBI Taxonomy" id="37863"/>
    <lineage>
        <taxon>Eukaryota</taxon>
        <taxon>Metazoa</taxon>
        <taxon>Ecdysozoa</taxon>
        <taxon>Nematoda</taxon>
        <taxon>Chromadorea</taxon>
        <taxon>Rhabditida</taxon>
        <taxon>Tylenchina</taxon>
        <taxon>Panagrolaimomorpha</taxon>
        <taxon>Strongyloidoidea</taxon>
        <taxon>Steinernematidae</taxon>
        <taxon>Steinernema</taxon>
    </lineage>
</organism>
<accession>A0A1I7YN95</accession>
<proteinExistence type="predicted"/>
<feature type="region of interest" description="Disordered" evidence="1">
    <location>
        <begin position="64"/>
        <end position="89"/>
    </location>
</feature>
<sequence length="89" mass="9676">MVARAFMATDILQLMGYIVANVSDISDPVFILSFQKSKNSSSTYKSTSQTLDLLSALLEHVPRHRHLSSPPKTSSTPGSSEIDAPTYSC</sequence>
<dbReference type="Proteomes" id="UP000095287">
    <property type="component" value="Unplaced"/>
</dbReference>
<dbReference type="WBParaSite" id="L893_g18137.t1">
    <property type="protein sequence ID" value="L893_g18137.t1"/>
    <property type="gene ID" value="L893_g18137"/>
</dbReference>